<feature type="non-terminal residue" evidence="3">
    <location>
        <position position="49"/>
    </location>
</feature>
<dbReference type="InterPro" id="IPR016162">
    <property type="entry name" value="Ald_DH_N"/>
</dbReference>
<protein>
    <submittedName>
        <fullName evidence="3">Betaine-aldehyde dehydrogenase</fullName>
    </submittedName>
</protein>
<dbReference type="InterPro" id="IPR016161">
    <property type="entry name" value="Ald_DH/histidinol_DH"/>
</dbReference>
<evidence type="ECO:0000313" key="4">
    <source>
        <dbReference type="Proteomes" id="UP000306274"/>
    </source>
</evidence>
<feature type="region of interest" description="Disordered" evidence="2">
    <location>
        <begin position="19"/>
        <end position="49"/>
    </location>
</feature>
<dbReference type="SUPFAM" id="SSF53720">
    <property type="entry name" value="ALDH-like"/>
    <property type="match status" value="1"/>
</dbReference>
<keyword evidence="4" id="KW-1185">Reference proteome</keyword>
<dbReference type="Gene3D" id="3.40.605.10">
    <property type="entry name" value="Aldehyde Dehydrogenase, Chain A, domain 1"/>
    <property type="match status" value="1"/>
</dbReference>
<organism evidence="3 4">
    <name type="scientific">Streptomyces rhizosphaericola</name>
    <dbReference type="NCBI Taxonomy" id="2564098"/>
    <lineage>
        <taxon>Bacteria</taxon>
        <taxon>Bacillati</taxon>
        <taxon>Actinomycetota</taxon>
        <taxon>Actinomycetes</taxon>
        <taxon>Kitasatosporales</taxon>
        <taxon>Streptomycetaceae</taxon>
        <taxon>Streptomyces</taxon>
    </lineage>
</organism>
<accession>A0ABY2PJP3</accession>
<reference evidence="3 4" key="1">
    <citation type="submission" date="2019-04" db="EMBL/GenBank/DDBJ databases">
        <title>Streptomyces rhizosphaericola sp. nov., an actinobacterium isolated from the wheat rhizosphere.</title>
        <authorList>
            <person name="Vargas Hoyos H.A."/>
            <person name="Santos S.N."/>
            <person name="Genuario D.B."/>
            <person name="Melo I.S."/>
            <person name="Da Silva L.J."/>
            <person name="Da Silva F.S.P."/>
            <person name="Zucchi T.D."/>
        </authorList>
    </citation>
    <scope>NUCLEOTIDE SEQUENCE [LARGE SCALE GENOMIC DNA]</scope>
    <source>
        <strain evidence="3 4">1AS2c</strain>
    </source>
</reference>
<dbReference type="EMBL" id="SRZK01000031">
    <property type="protein sequence ID" value="TGZ11301.1"/>
    <property type="molecule type" value="Genomic_DNA"/>
</dbReference>
<proteinExistence type="predicted"/>
<sequence length="49" mass="4954">MPELFIGGRWTAAADGGTREIRCPADGTPVATVDEGGPEDARAAVAAAR</sequence>
<name>A0ABY2PJP3_9ACTN</name>
<evidence type="ECO:0000256" key="2">
    <source>
        <dbReference type="SAM" id="MobiDB-lite"/>
    </source>
</evidence>
<dbReference type="Proteomes" id="UP000306274">
    <property type="component" value="Unassembled WGS sequence"/>
</dbReference>
<comment type="caution">
    <text evidence="3">The sequence shown here is derived from an EMBL/GenBank/DDBJ whole genome shotgun (WGS) entry which is preliminary data.</text>
</comment>
<gene>
    <name evidence="3" type="ORF">E5Z02_05510</name>
</gene>
<evidence type="ECO:0000256" key="1">
    <source>
        <dbReference type="ARBA" id="ARBA00023002"/>
    </source>
</evidence>
<evidence type="ECO:0000313" key="3">
    <source>
        <dbReference type="EMBL" id="TGZ11301.1"/>
    </source>
</evidence>
<keyword evidence="1" id="KW-0560">Oxidoreductase</keyword>